<dbReference type="Pfam" id="PF00392">
    <property type="entry name" value="GntR"/>
    <property type="match status" value="1"/>
</dbReference>
<dbReference type="EMBL" id="BRVS01000001">
    <property type="protein sequence ID" value="GLB65948.1"/>
    <property type="molecule type" value="Genomic_DNA"/>
</dbReference>
<dbReference type="InterPro" id="IPR000524">
    <property type="entry name" value="Tscrpt_reg_HTH_GntR"/>
</dbReference>
<evidence type="ECO:0000259" key="4">
    <source>
        <dbReference type="PROSITE" id="PS50949"/>
    </source>
</evidence>
<evidence type="ECO:0000256" key="1">
    <source>
        <dbReference type="ARBA" id="ARBA00023015"/>
    </source>
</evidence>
<dbReference type="InterPro" id="IPR011711">
    <property type="entry name" value="GntR_C"/>
</dbReference>
<dbReference type="Proteomes" id="UP001209654">
    <property type="component" value="Unassembled WGS sequence"/>
</dbReference>
<dbReference type="PANTHER" id="PTHR43537:SF24">
    <property type="entry name" value="GLUCONATE OPERON TRANSCRIPTIONAL REPRESSOR"/>
    <property type="match status" value="1"/>
</dbReference>
<evidence type="ECO:0000256" key="3">
    <source>
        <dbReference type="ARBA" id="ARBA00023163"/>
    </source>
</evidence>
<dbReference type="PRINTS" id="PR00033">
    <property type="entry name" value="HTHASNC"/>
</dbReference>
<dbReference type="Pfam" id="PF07729">
    <property type="entry name" value="FCD"/>
    <property type="match status" value="1"/>
</dbReference>
<keyword evidence="6" id="KW-1185">Reference proteome</keyword>
<dbReference type="SMART" id="SM00895">
    <property type="entry name" value="FCD"/>
    <property type="match status" value="1"/>
</dbReference>
<dbReference type="InterPro" id="IPR036388">
    <property type="entry name" value="WH-like_DNA-bd_sf"/>
</dbReference>
<gene>
    <name evidence="5" type="ORF">AHIS1636_03870</name>
</gene>
<dbReference type="SUPFAM" id="SSF46785">
    <property type="entry name" value="Winged helix' DNA-binding domain"/>
    <property type="match status" value="1"/>
</dbReference>
<dbReference type="InterPro" id="IPR008920">
    <property type="entry name" value="TF_FadR/GntR_C"/>
</dbReference>
<dbReference type="Gene3D" id="1.20.120.530">
    <property type="entry name" value="GntR ligand-binding domain-like"/>
    <property type="match status" value="1"/>
</dbReference>
<dbReference type="SUPFAM" id="SSF48008">
    <property type="entry name" value="GntR ligand-binding domain-like"/>
    <property type="match status" value="1"/>
</dbReference>
<dbReference type="InterPro" id="IPR000485">
    <property type="entry name" value="AsnC-type_HTH_dom"/>
</dbReference>
<name>A0ABQ5MPS6_9MICC</name>
<keyword evidence="2" id="KW-0238">DNA-binding</keyword>
<sequence>MASSTTHNAGAVEAIRSAILRGDYAPGERLKEAEIAERVGVSRTPVREAFRVLETEGLIELLPGRGAKVRVYSAEEVAIIHEIRSVLEGKVARRAVMHVSPSHLAALDASCDRLEELRVGAAEECDLENQFFHGLIFDLVGNDRLTHIARRQLEVPLPYKQDYWSTAEVKQASVDAHREVCAALRAGDEDAAEDAMRRHVLATGAGLVQDSPGHSTLAMPTG</sequence>
<dbReference type="PRINTS" id="PR00035">
    <property type="entry name" value="HTHGNTR"/>
</dbReference>
<dbReference type="Gene3D" id="1.10.10.10">
    <property type="entry name" value="Winged helix-like DNA-binding domain superfamily/Winged helix DNA-binding domain"/>
    <property type="match status" value="1"/>
</dbReference>
<dbReference type="CDD" id="cd07377">
    <property type="entry name" value="WHTH_GntR"/>
    <property type="match status" value="1"/>
</dbReference>
<proteinExistence type="predicted"/>
<accession>A0ABQ5MPS6</accession>
<dbReference type="PROSITE" id="PS50949">
    <property type="entry name" value="HTH_GNTR"/>
    <property type="match status" value="1"/>
</dbReference>
<dbReference type="PANTHER" id="PTHR43537">
    <property type="entry name" value="TRANSCRIPTIONAL REGULATOR, GNTR FAMILY"/>
    <property type="match status" value="1"/>
</dbReference>
<dbReference type="RefSeq" id="WP_264794107.1">
    <property type="nucleotide sequence ID" value="NZ_BRVS01000001.1"/>
</dbReference>
<evidence type="ECO:0000256" key="2">
    <source>
        <dbReference type="ARBA" id="ARBA00023125"/>
    </source>
</evidence>
<feature type="domain" description="HTH gntR-type" evidence="4">
    <location>
        <begin position="5"/>
        <end position="72"/>
    </location>
</feature>
<reference evidence="5 6" key="1">
    <citation type="journal article" date="2023" name="Int. J. Syst. Evol. Microbiol.">
        <title>Arthrobacter mangrovi sp. nov., an actinobacterium isolated from the rhizosphere of a mangrove.</title>
        <authorList>
            <person name="Hamada M."/>
            <person name="Saitou S."/>
            <person name="Enomoto N."/>
            <person name="Nanri K."/>
            <person name="Hidaka K."/>
            <person name="Miura T."/>
            <person name="Tamura T."/>
        </authorList>
    </citation>
    <scope>NUCLEOTIDE SEQUENCE [LARGE SCALE GENOMIC DNA]</scope>
    <source>
        <strain evidence="5 6">NBRC 112813</strain>
    </source>
</reference>
<dbReference type="SMART" id="SM00345">
    <property type="entry name" value="HTH_GNTR"/>
    <property type="match status" value="1"/>
</dbReference>
<evidence type="ECO:0000313" key="6">
    <source>
        <dbReference type="Proteomes" id="UP001209654"/>
    </source>
</evidence>
<evidence type="ECO:0000313" key="5">
    <source>
        <dbReference type="EMBL" id="GLB65948.1"/>
    </source>
</evidence>
<keyword evidence="1" id="KW-0805">Transcription regulation</keyword>
<organism evidence="5 6">
    <name type="scientific">Arthrobacter mangrovi</name>
    <dbReference type="NCBI Taxonomy" id="2966350"/>
    <lineage>
        <taxon>Bacteria</taxon>
        <taxon>Bacillati</taxon>
        <taxon>Actinomycetota</taxon>
        <taxon>Actinomycetes</taxon>
        <taxon>Micrococcales</taxon>
        <taxon>Micrococcaceae</taxon>
        <taxon>Arthrobacter</taxon>
    </lineage>
</organism>
<protein>
    <submittedName>
        <fullName evidence="5">GntR family transcriptional regulator</fullName>
    </submittedName>
</protein>
<keyword evidence="3" id="KW-0804">Transcription</keyword>
<dbReference type="InterPro" id="IPR036390">
    <property type="entry name" value="WH_DNA-bd_sf"/>
</dbReference>
<comment type="caution">
    <text evidence="5">The sequence shown here is derived from an EMBL/GenBank/DDBJ whole genome shotgun (WGS) entry which is preliminary data.</text>
</comment>